<dbReference type="Proteomes" id="UP000494245">
    <property type="component" value="Unassembled WGS sequence"/>
</dbReference>
<reference evidence="1 2" key="1">
    <citation type="submission" date="2020-04" db="EMBL/GenBank/DDBJ databases">
        <authorList>
            <consortium name="Desulfovibrio sp. FSS-1 genome sequencing consortium"/>
            <person name="Shimoshige H."/>
            <person name="Kobayashi H."/>
            <person name="Maekawa T."/>
        </authorList>
    </citation>
    <scope>NUCLEOTIDE SEQUENCE [LARGE SCALE GENOMIC DNA]</scope>
    <source>
        <strain evidence="1 2">SIID29052-01</strain>
    </source>
</reference>
<gene>
    <name evidence="1" type="ORF">NNJEOMEG_00846</name>
</gene>
<evidence type="ECO:0000313" key="1">
    <source>
        <dbReference type="EMBL" id="GFK93017.1"/>
    </source>
</evidence>
<reference evidence="1 2" key="2">
    <citation type="submission" date="2020-05" db="EMBL/GenBank/DDBJ databases">
        <title>Draft genome sequence of Desulfovibrio sp. strainFSS-1.</title>
        <authorList>
            <person name="Shimoshige H."/>
            <person name="Kobayashi H."/>
            <person name="Maekawa T."/>
        </authorList>
    </citation>
    <scope>NUCLEOTIDE SEQUENCE [LARGE SCALE GENOMIC DNA]</scope>
    <source>
        <strain evidence="1 2">SIID29052-01</strain>
    </source>
</reference>
<sequence length="142" mass="16124">MSESEQLRTHLANAFNQLPPEDVEDLASKIETVRENYKFRYGKLMDYAQFFAGVSINVELENHSSFPRAVELEDLASGKSLGRVFFNPWQRKTVPLTTLCGGFARLRYKTPKMTQFVDSPFLQEGEVYRFTHARASIAGPAA</sequence>
<dbReference type="AlphaFoldDB" id="A0A6V8LTQ1"/>
<organism evidence="1 2">
    <name type="scientific">Fundidesulfovibrio magnetotacticus</name>
    <dbReference type="NCBI Taxonomy" id="2730080"/>
    <lineage>
        <taxon>Bacteria</taxon>
        <taxon>Pseudomonadati</taxon>
        <taxon>Thermodesulfobacteriota</taxon>
        <taxon>Desulfovibrionia</taxon>
        <taxon>Desulfovibrionales</taxon>
        <taxon>Desulfovibrionaceae</taxon>
        <taxon>Fundidesulfovibrio</taxon>
    </lineage>
</organism>
<protein>
    <submittedName>
        <fullName evidence="1">Uncharacterized protein</fullName>
    </submittedName>
</protein>
<name>A0A6V8LTQ1_9BACT</name>
<dbReference type="EMBL" id="BLTE01000002">
    <property type="protein sequence ID" value="GFK93017.1"/>
    <property type="molecule type" value="Genomic_DNA"/>
</dbReference>
<keyword evidence="2" id="KW-1185">Reference proteome</keyword>
<comment type="caution">
    <text evidence="1">The sequence shown here is derived from an EMBL/GenBank/DDBJ whole genome shotgun (WGS) entry which is preliminary data.</text>
</comment>
<evidence type="ECO:0000313" key="2">
    <source>
        <dbReference type="Proteomes" id="UP000494245"/>
    </source>
</evidence>
<accession>A0A6V8LTQ1</accession>
<proteinExistence type="predicted"/>